<keyword evidence="3" id="KW-0804">Transcription</keyword>
<dbReference type="GO" id="GO:0003700">
    <property type="term" value="F:DNA-binding transcription factor activity"/>
    <property type="evidence" value="ECO:0007669"/>
    <property type="project" value="InterPro"/>
</dbReference>
<dbReference type="RefSeq" id="WP_353894001.1">
    <property type="nucleotide sequence ID" value="NZ_CP159485.1"/>
</dbReference>
<evidence type="ECO:0000256" key="2">
    <source>
        <dbReference type="ARBA" id="ARBA00023125"/>
    </source>
</evidence>
<keyword evidence="2" id="KW-0238">DNA-binding</keyword>
<evidence type="ECO:0000313" key="5">
    <source>
        <dbReference type="EMBL" id="XCI29453.1"/>
    </source>
</evidence>
<dbReference type="PANTHER" id="PTHR38445">
    <property type="entry name" value="HTH-TYPE TRANSCRIPTIONAL REPRESSOR YTRA"/>
    <property type="match status" value="1"/>
</dbReference>
<dbReference type="PANTHER" id="PTHR38445:SF10">
    <property type="entry name" value="GNTR-FAMILY TRANSCRIPTIONAL REGULATOR"/>
    <property type="match status" value="1"/>
</dbReference>
<evidence type="ECO:0000259" key="4">
    <source>
        <dbReference type="PROSITE" id="PS50949"/>
    </source>
</evidence>
<accession>A0AAU8HVM2</accession>
<dbReference type="InterPro" id="IPR036388">
    <property type="entry name" value="WH-like_DNA-bd_sf"/>
</dbReference>
<dbReference type="Gene3D" id="1.10.10.10">
    <property type="entry name" value="Winged helix-like DNA-binding domain superfamily/Winged helix DNA-binding domain"/>
    <property type="match status" value="1"/>
</dbReference>
<dbReference type="GO" id="GO:0003677">
    <property type="term" value="F:DNA binding"/>
    <property type="evidence" value="ECO:0007669"/>
    <property type="project" value="UniProtKB-KW"/>
</dbReference>
<reference evidence="5" key="1">
    <citation type="journal article" date="2018" name="Antonie Van Leeuwenhoek">
        <title>Proteinivorax hydrogeniformans sp. nov., an anaerobic, haloalkaliphilic bacterium fermenting proteinaceous compounds with high hydrogen production.</title>
        <authorList>
            <person name="Boltyanskaya Y."/>
            <person name="Detkova E."/>
            <person name="Pimenov N."/>
            <person name="Kevbrin V."/>
        </authorList>
    </citation>
    <scope>NUCLEOTIDE SEQUENCE</scope>
    <source>
        <strain evidence="5">Z-710</strain>
    </source>
</reference>
<protein>
    <submittedName>
        <fullName evidence="5">GntR family transcriptional regulator</fullName>
    </submittedName>
</protein>
<dbReference type="PROSITE" id="PS50949">
    <property type="entry name" value="HTH_GNTR"/>
    <property type="match status" value="1"/>
</dbReference>
<gene>
    <name evidence="5" type="ORF">PRVXH_000774</name>
</gene>
<dbReference type="InterPro" id="IPR000524">
    <property type="entry name" value="Tscrpt_reg_HTH_GntR"/>
</dbReference>
<dbReference type="InterPro" id="IPR036390">
    <property type="entry name" value="WH_DNA-bd_sf"/>
</dbReference>
<dbReference type="EMBL" id="CP159485">
    <property type="protein sequence ID" value="XCI29453.1"/>
    <property type="molecule type" value="Genomic_DNA"/>
</dbReference>
<name>A0AAU8HVM2_9FIRM</name>
<keyword evidence="1" id="KW-0805">Transcription regulation</keyword>
<proteinExistence type="predicted"/>
<organism evidence="5">
    <name type="scientific">Proteinivorax hydrogeniformans</name>
    <dbReference type="NCBI Taxonomy" id="1826727"/>
    <lineage>
        <taxon>Bacteria</taxon>
        <taxon>Bacillati</taxon>
        <taxon>Bacillota</taxon>
        <taxon>Clostridia</taxon>
        <taxon>Eubacteriales</taxon>
        <taxon>Proteinivoracaceae</taxon>
        <taxon>Proteinivorax</taxon>
    </lineage>
</organism>
<dbReference type="AlphaFoldDB" id="A0AAU8HVM2"/>
<feature type="domain" description="HTH gntR-type" evidence="4">
    <location>
        <begin position="9"/>
        <end position="77"/>
    </location>
</feature>
<sequence length="120" mass="13630">MLLDLNSEKPIYLQLAEAIEDNILKGIFPEETQVISTTEIALSYKINPATAGKGINLLVQQEILYKKRGVGMFVCKGAKKRISNKRRESFYSHYILALKEEAQKLGISKEEVIKMIERSN</sequence>
<evidence type="ECO:0000256" key="1">
    <source>
        <dbReference type="ARBA" id="ARBA00023015"/>
    </source>
</evidence>
<reference evidence="5" key="2">
    <citation type="submission" date="2024-06" db="EMBL/GenBank/DDBJ databases">
        <authorList>
            <person name="Petrova K.O."/>
            <person name="Toshchakov S.V."/>
            <person name="Boltjanskaja Y.V."/>
            <person name="Kevbrin V.V."/>
        </authorList>
    </citation>
    <scope>NUCLEOTIDE SEQUENCE</scope>
    <source>
        <strain evidence="5">Z-710</strain>
    </source>
</reference>
<dbReference type="SUPFAM" id="SSF46785">
    <property type="entry name" value="Winged helix' DNA-binding domain"/>
    <property type="match status" value="1"/>
</dbReference>
<evidence type="ECO:0000256" key="3">
    <source>
        <dbReference type="ARBA" id="ARBA00023163"/>
    </source>
</evidence>